<gene>
    <name evidence="2" type="ORF">ACFSCY_16710</name>
</gene>
<feature type="region of interest" description="Disordered" evidence="1">
    <location>
        <begin position="1"/>
        <end position="24"/>
    </location>
</feature>
<reference evidence="3" key="1">
    <citation type="journal article" date="2019" name="Int. J. Syst. Evol. Microbiol.">
        <title>The Global Catalogue of Microorganisms (GCM) 10K type strain sequencing project: providing services to taxonomists for standard genome sequencing and annotation.</title>
        <authorList>
            <consortium name="The Broad Institute Genomics Platform"/>
            <consortium name="The Broad Institute Genome Sequencing Center for Infectious Disease"/>
            <person name="Wu L."/>
            <person name="Ma J."/>
        </authorList>
    </citation>
    <scope>NUCLEOTIDE SEQUENCE [LARGE SCALE GENOMIC DNA]</scope>
    <source>
        <strain evidence="3">JCM 12165</strain>
    </source>
</reference>
<evidence type="ECO:0000256" key="1">
    <source>
        <dbReference type="SAM" id="MobiDB-lite"/>
    </source>
</evidence>
<sequence>MSTATTTRRAATPPQAGAAPRVTAIPSTLRHGATLAWRGIIKTVYSPEALIDVTLQPVILLRFRPRGQSARAGAAPGGDASIPAGKPCWSWPA</sequence>
<evidence type="ECO:0000313" key="2">
    <source>
        <dbReference type="EMBL" id="MFD1531081.1"/>
    </source>
</evidence>
<proteinExistence type="predicted"/>
<accession>A0ABW4FKT4</accession>
<keyword evidence="3" id="KW-1185">Reference proteome</keyword>
<evidence type="ECO:0000313" key="3">
    <source>
        <dbReference type="Proteomes" id="UP001597145"/>
    </source>
</evidence>
<organism evidence="2 3">
    <name type="scientific">Pseudonocardia aurantiaca</name>
    <dbReference type="NCBI Taxonomy" id="75290"/>
    <lineage>
        <taxon>Bacteria</taxon>
        <taxon>Bacillati</taxon>
        <taxon>Actinomycetota</taxon>
        <taxon>Actinomycetes</taxon>
        <taxon>Pseudonocardiales</taxon>
        <taxon>Pseudonocardiaceae</taxon>
        <taxon>Pseudonocardia</taxon>
    </lineage>
</organism>
<dbReference type="RefSeq" id="WP_343971362.1">
    <property type="nucleotide sequence ID" value="NZ_BAAAJG010000002.1"/>
</dbReference>
<feature type="compositionally biased region" description="Low complexity" evidence="1">
    <location>
        <begin position="1"/>
        <end position="21"/>
    </location>
</feature>
<name>A0ABW4FKT4_9PSEU</name>
<protein>
    <submittedName>
        <fullName evidence="2">Uncharacterized protein</fullName>
    </submittedName>
</protein>
<feature type="region of interest" description="Disordered" evidence="1">
    <location>
        <begin position="70"/>
        <end position="93"/>
    </location>
</feature>
<dbReference type="Proteomes" id="UP001597145">
    <property type="component" value="Unassembled WGS sequence"/>
</dbReference>
<dbReference type="EMBL" id="JBHUCP010000009">
    <property type="protein sequence ID" value="MFD1531081.1"/>
    <property type="molecule type" value="Genomic_DNA"/>
</dbReference>
<comment type="caution">
    <text evidence="2">The sequence shown here is derived from an EMBL/GenBank/DDBJ whole genome shotgun (WGS) entry which is preliminary data.</text>
</comment>